<dbReference type="InParanoid" id="A0A067QN50"/>
<protein>
    <submittedName>
        <fullName evidence="1">Uncharacterized protein</fullName>
    </submittedName>
</protein>
<dbReference type="STRING" id="136037.A0A067QN50"/>
<organism evidence="1 2">
    <name type="scientific">Zootermopsis nevadensis</name>
    <name type="common">Dampwood termite</name>
    <dbReference type="NCBI Taxonomy" id="136037"/>
    <lineage>
        <taxon>Eukaryota</taxon>
        <taxon>Metazoa</taxon>
        <taxon>Ecdysozoa</taxon>
        <taxon>Arthropoda</taxon>
        <taxon>Hexapoda</taxon>
        <taxon>Insecta</taxon>
        <taxon>Pterygota</taxon>
        <taxon>Neoptera</taxon>
        <taxon>Polyneoptera</taxon>
        <taxon>Dictyoptera</taxon>
        <taxon>Blattodea</taxon>
        <taxon>Blattoidea</taxon>
        <taxon>Termitoidae</taxon>
        <taxon>Termopsidae</taxon>
        <taxon>Zootermopsis</taxon>
    </lineage>
</organism>
<dbReference type="Proteomes" id="UP000027135">
    <property type="component" value="Unassembled WGS sequence"/>
</dbReference>
<reference evidence="1 2" key="1">
    <citation type="journal article" date="2014" name="Nat. Commun.">
        <title>Molecular traces of alternative social organization in a termite genome.</title>
        <authorList>
            <person name="Terrapon N."/>
            <person name="Li C."/>
            <person name="Robertson H.M."/>
            <person name="Ji L."/>
            <person name="Meng X."/>
            <person name="Booth W."/>
            <person name="Chen Z."/>
            <person name="Childers C.P."/>
            <person name="Glastad K.M."/>
            <person name="Gokhale K."/>
            <person name="Gowin J."/>
            <person name="Gronenberg W."/>
            <person name="Hermansen R.A."/>
            <person name="Hu H."/>
            <person name="Hunt B.G."/>
            <person name="Huylmans A.K."/>
            <person name="Khalil S.M."/>
            <person name="Mitchell R.D."/>
            <person name="Munoz-Torres M.C."/>
            <person name="Mustard J.A."/>
            <person name="Pan H."/>
            <person name="Reese J.T."/>
            <person name="Scharf M.E."/>
            <person name="Sun F."/>
            <person name="Vogel H."/>
            <person name="Xiao J."/>
            <person name="Yang W."/>
            <person name="Yang Z."/>
            <person name="Yang Z."/>
            <person name="Zhou J."/>
            <person name="Zhu J."/>
            <person name="Brent C.S."/>
            <person name="Elsik C.G."/>
            <person name="Goodisman M.A."/>
            <person name="Liberles D.A."/>
            <person name="Roe R.M."/>
            <person name="Vargo E.L."/>
            <person name="Vilcinskas A."/>
            <person name="Wang J."/>
            <person name="Bornberg-Bauer E."/>
            <person name="Korb J."/>
            <person name="Zhang G."/>
            <person name="Liebig J."/>
        </authorList>
    </citation>
    <scope>NUCLEOTIDE SEQUENCE [LARGE SCALE GENOMIC DNA]</scope>
    <source>
        <tissue evidence="1">Whole organism</tissue>
    </source>
</reference>
<gene>
    <name evidence="1" type="ORF">L798_00691</name>
</gene>
<name>A0A067QN50_ZOONE</name>
<sequence length="65" mass="7508">MSFYSNRTLSGQVSKDASRHPIEQLINLVVDGHMEELESGGSYVDIIYRLIERIIERSDHTTITW</sequence>
<dbReference type="EMBL" id="KK853221">
    <property type="protein sequence ID" value="KDR09723.1"/>
    <property type="molecule type" value="Genomic_DNA"/>
</dbReference>
<evidence type="ECO:0000313" key="2">
    <source>
        <dbReference type="Proteomes" id="UP000027135"/>
    </source>
</evidence>
<dbReference type="AlphaFoldDB" id="A0A067QN50"/>
<keyword evidence="2" id="KW-1185">Reference proteome</keyword>
<proteinExistence type="predicted"/>
<evidence type="ECO:0000313" key="1">
    <source>
        <dbReference type="EMBL" id="KDR09723.1"/>
    </source>
</evidence>
<accession>A0A067QN50</accession>